<evidence type="ECO:0000256" key="1">
    <source>
        <dbReference type="SAM" id="Phobius"/>
    </source>
</evidence>
<comment type="caution">
    <text evidence="2">The sequence shown here is derived from an EMBL/GenBank/DDBJ whole genome shotgun (WGS) entry which is preliminary data.</text>
</comment>
<dbReference type="Proteomes" id="UP000187203">
    <property type="component" value="Unassembled WGS sequence"/>
</dbReference>
<evidence type="ECO:0000313" key="3">
    <source>
        <dbReference type="Proteomes" id="UP000187203"/>
    </source>
</evidence>
<keyword evidence="1" id="KW-1133">Transmembrane helix</keyword>
<reference evidence="3" key="1">
    <citation type="submission" date="2013-09" db="EMBL/GenBank/DDBJ databases">
        <title>Corchorus olitorius genome sequencing.</title>
        <authorList>
            <person name="Alam M."/>
            <person name="Haque M.S."/>
            <person name="Islam M.S."/>
            <person name="Emdad E.M."/>
            <person name="Islam M.M."/>
            <person name="Ahmed B."/>
            <person name="Halim A."/>
            <person name="Hossen Q.M.M."/>
            <person name="Hossain M.Z."/>
            <person name="Ahmed R."/>
            <person name="Khan M.M."/>
            <person name="Islam R."/>
            <person name="Rashid M.M."/>
            <person name="Khan S.A."/>
            <person name="Rahman M.S."/>
            <person name="Alam M."/>
            <person name="Yahiya A.S."/>
            <person name="Khan M.S."/>
            <person name="Azam M.S."/>
            <person name="Haque T."/>
            <person name="Lashkar M.Z.H."/>
            <person name="Akhand A.I."/>
            <person name="Morshed G."/>
            <person name="Roy S."/>
            <person name="Uddin K.S."/>
            <person name="Rabeya T."/>
            <person name="Hossain A.S."/>
            <person name="Chowdhury A."/>
            <person name="Snigdha A.R."/>
            <person name="Mortoza M.S."/>
            <person name="Matin S.A."/>
            <person name="Hoque S.M.E."/>
            <person name="Islam M.K."/>
            <person name="Roy D.K."/>
            <person name="Haider R."/>
            <person name="Moosa M.M."/>
            <person name="Elias S.M."/>
            <person name="Hasan A.M."/>
            <person name="Jahan S."/>
            <person name="Shafiuddin M."/>
            <person name="Mahmood N."/>
            <person name="Shommy N.S."/>
        </authorList>
    </citation>
    <scope>NUCLEOTIDE SEQUENCE [LARGE SCALE GENOMIC DNA]</scope>
    <source>
        <strain evidence="3">cv. O-4</strain>
    </source>
</reference>
<keyword evidence="1" id="KW-0472">Membrane</keyword>
<name>A0A1R3JEK7_9ROSI</name>
<dbReference type="OrthoDB" id="1277691at2759"/>
<evidence type="ECO:0000313" key="2">
    <source>
        <dbReference type="EMBL" id="OMO93237.1"/>
    </source>
</evidence>
<dbReference type="AlphaFoldDB" id="A0A1R3JEK7"/>
<dbReference type="STRING" id="93759.A0A1R3JEK7"/>
<keyword evidence="3" id="KW-1185">Reference proteome</keyword>
<organism evidence="2 3">
    <name type="scientific">Corchorus olitorius</name>
    <dbReference type="NCBI Taxonomy" id="93759"/>
    <lineage>
        <taxon>Eukaryota</taxon>
        <taxon>Viridiplantae</taxon>
        <taxon>Streptophyta</taxon>
        <taxon>Embryophyta</taxon>
        <taxon>Tracheophyta</taxon>
        <taxon>Spermatophyta</taxon>
        <taxon>Magnoliopsida</taxon>
        <taxon>eudicotyledons</taxon>
        <taxon>Gunneridae</taxon>
        <taxon>Pentapetalae</taxon>
        <taxon>rosids</taxon>
        <taxon>malvids</taxon>
        <taxon>Malvales</taxon>
        <taxon>Malvaceae</taxon>
        <taxon>Grewioideae</taxon>
        <taxon>Apeibeae</taxon>
        <taxon>Corchorus</taxon>
    </lineage>
</organism>
<gene>
    <name evidence="2" type="ORF">COLO4_17038</name>
</gene>
<feature type="transmembrane region" description="Helical" evidence="1">
    <location>
        <begin position="25"/>
        <end position="49"/>
    </location>
</feature>
<sequence>MLYRSLKIVREISPKVQSHLERTDLYLSILFWFHFAFAIFGGSSALFTFELYFRLVVFVVVDTQEIIEKAHLGNIDYVKSILQGTLAAGLATLIHIKTIILWNISLTGIIPKGITELMELLEVWTWDVIIAVDLFPQIRQQFVTNDPNHHNEHLGSLSPVTYEFQMLSETQVDEIIYIMLLKHLAKKDNKSTYDSSVKVEGKTVKAQIWDSAGQERY</sequence>
<keyword evidence="1" id="KW-0812">Transmembrane</keyword>
<proteinExistence type="predicted"/>
<dbReference type="EMBL" id="AWUE01016279">
    <property type="protein sequence ID" value="OMO93237.1"/>
    <property type="molecule type" value="Genomic_DNA"/>
</dbReference>
<protein>
    <submittedName>
        <fullName evidence="2">Bax inhibitor 1-like protein</fullName>
    </submittedName>
</protein>
<accession>A0A1R3JEK7</accession>